<dbReference type="GeneID" id="116309116"/>
<dbReference type="RefSeq" id="XP_031575542.1">
    <property type="nucleotide sequence ID" value="XM_031719682.1"/>
</dbReference>
<dbReference type="KEGG" id="aten:116309116"/>
<reference evidence="2 3" key="1">
    <citation type="submission" date="2025-04" db="UniProtKB">
        <authorList>
            <consortium name="RefSeq"/>
        </authorList>
    </citation>
    <scope>IDENTIFICATION</scope>
    <source>
        <tissue evidence="2 3">Tentacle</tissue>
    </source>
</reference>
<dbReference type="RefSeq" id="XP_031575541.1">
    <property type="nucleotide sequence ID" value="XM_031719681.1"/>
</dbReference>
<dbReference type="Proteomes" id="UP000515163">
    <property type="component" value="Unplaced"/>
</dbReference>
<gene>
    <name evidence="2 3" type="primary">LOC116309116</name>
</gene>
<evidence type="ECO:0000313" key="2">
    <source>
        <dbReference type="RefSeq" id="XP_031575541.1"/>
    </source>
</evidence>
<dbReference type="OrthoDB" id="527344at2759"/>
<dbReference type="AlphaFoldDB" id="A0A6P8J6W1"/>
<organism evidence="1 3">
    <name type="scientific">Actinia tenebrosa</name>
    <name type="common">Australian red waratah sea anemone</name>
    <dbReference type="NCBI Taxonomy" id="6105"/>
    <lineage>
        <taxon>Eukaryota</taxon>
        <taxon>Metazoa</taxon>
        <taxon>Cnidaria</taxon>
        <taxon>Anthozoa</taxon>
        <taxon>Hexacorallia</taxon>
        <taxon>Actiniaria</taxon>
        <taxon>Actiniidae</taxon>
        <taxon>Actinia</taxon>
    </lineage>
</organism>
<evidence type="ECO:0000313" key="1">
    <source>
        <dbReference type="Proteomes" id="UP000515163"/>
    </source>
</evidence>
<sequence>MQHIMKGKEVTVQRYPVGTKIPEIFSGKSDDTNNQEIDAMVFRSVPIILRFIYTVPMYKKRIQSIESDFNVTINVIDDGLKVAISPLPGCTRRKHDDACEEYFVLYREVYDGPMMSKYIILTPALSVKEAAIKQLRMETVAIQAIDVPDDELPFYGKEANVRSAINAVCNKTLKNDYPCCPLQIRELRKLYLRLGNVQHVQGKDENHYIGKFVK</sequence>
<evidence type="ECO:0000313" key="3">
    <source>
        <dbReference type="RefSeq" id="XP_031575542.1"/>
    </source>
</evidence>
<keyword evidence="1" id="KW-1185">Reference proteome</keyword>
<accession>A0A6P8J6W1</accession>
<proteinExistence type="predicted"/>
<protein>
    <submittedName>
        <fullName evidence="2 3">Uncharacterized protein LOC116309116</fullName>
    </submittedName>
</protein>
<name>A0A6P8J6W1_ACTTE</name>